<dbReference type="GO" id="GO:1904680">
    <property type="term" value="F:peptide transmembrane transporter activity"/>
    <property type="evidence" value="ECO:0007669"/>
    <property type="project" value="TreeGrafter"/>
</dbReference>
<dbReference type="InterPro" id="IPR000914">
    <property type="entry name" value="SBP_5_dom"/>
</dbReference>
<dbReference type="PANTHER" id="PTHR30290">
    <property type="entry name" value="PERIPLASMIC BINDING COMPONENT OF ABC TRANSPORTER"/>
    <property type="match status" value="1"/>
</dbReference>
<dbReference type="Gene3D" id="3.40.190.10">
    <property type="entry name" value="Periplasmic binding protein-like II"/>
    <property type="match status" value="1"/>
</dbReference>
<reference evidence="2 3" key="1">
    <citation type="submission" date="2016-11" db="EMBL/GenBank/DDBJ databases">
        <authorList>
            <person name="Jaros S."/>
            <person name="Januszkiewicz K."/>
            <person name="Wedrychowicz H."/>
        </authorList>
    </citation>
    <scope>NUCLEOTIDE SEQUENCE [LARGE SCALE GENOMIC DNA]</scope>
    <source>
        <strain evidence="2 3">DSM 17918</strain>
    </source>
</reference>
<dbReference type="STRING" id="1121256.SAMN02746089_01527"/>
<name>A0A1M4ZZ79_9THEO</name>
<dbReference type="Pfam" id="PF00496">
    <property type="entry name" value="SBP_bac_5"/>
    <property type="match status" value="1"/>
</dbReference>
<accession>A0A1M4ZZ79</accession>
<dbReference type="GO" id="GO:0042597">
    <property type="term" value="C:periplasmic space"/>
    <property type="evidence" value="ECO:0007669"/>
    <property type="project" value="UniProtKB-ARBA"/>
</dbReference>
<dbReference type="Proteomes" id="UP000184088">
    <property type="component" value="Unassembled WGS sequence"/>
</dbReference>
<dbReference type="EMBL" id="FQVH01000015">
    <property type="protein sequence ID" value="SHF23340.1"/>
    <property type="molecule type" value="Genomic_DNA"/>
</dbReference>
<organism evidence="2 3">
    <name type="scientific">Caldanaerobius fijiensis DSM 17918</name>
    <dbReference type="NCBI Taxonomy" id="1121256"/>
    <lineage>
        <taxon>Bacteria</taxon>
        <taxon>Bacillati</taxon>
        <taxon>Bacillota</taxon>
        <taxon>Clostridia</taxon>
        <taxon>Thermoanaerobacterales</taxon>
        <taxon>Thermoanaerobacteraceae</taxon>
        <taxon>Caldanaerobius</taxon>
    </lineage>
</organism>
<dbReference type="PIRSF" id="PIRSF002741">
    <property type="entry name" value="MppA"/>
    <property type="match status" value="1"/>
</dbReference>
<gene>
    <name evidence="2" type="ORF">SAMN02746089_01527</name>
</gene>
<dbReference type="AlphaFoldDB" id="A0A1M4ZZ79"/>
<dbReference type="InterPro" id="IPR030678">
    <property type="entry name" value="Peptide/Ni-bd"/>
</dbReference>
<dbReference type="InterPro" id="IPR039424">
    <property type="entry name" value="SBP_5"/>
</dbReference>
<protein>
    <submittedName>
        <fullName evidence="2">Peptide/nickel transport system substrate-binding protein</fullName>
    </submittedName>
</protein>
<sequence length="653" mass="73802">MYVLKRNIAVFLSVIMLLTILLSGCGKTSTSSSDKTSNKAVSSNVKKNNAPVKLKNKEKAIAYAFGSWPKPPLYQGNPFAAGGVGSAYDWVYCGLFQWWRSTGNFKPFIAESYEQKGLQTIIHLRKDVKWNDGQPFTSKDVWAYYILNNGTYVTKFLKSIDTPDDYTVVFNWDKFSPPDDLKIKYIAHDVQDTIPYHIYGKYVDKAKEILDKAQPTDDLSKRGPFGKYIDKDTSDALNKNWQDFTKENPKLPIGTGPFMVQKVTASEMILVKNPYFFWKDNVKFDKVHLYIADQPGALAMFRSGKTNLAGGWETGGTKDIIENLLQTNKDLVFYPAGDPAAFGTSFNIQKAPFDDVNVRKAVLYAVDRSKIRDVANPYATLVDYAATALLPIPQFMDPWVSKDIQDKLTKYKYDPAKAEEMLKASGWTKGSDGIWRDKNGKMYNLTIACQSGWPVKGMEVQAEEMTKFGLPTKLTVQDPSIYYTNATRPKAMYNMAWDFMFNWTNDGINDPPTIFNNFFNGFPGQAGNFPTFKSGPDQGRTNMIFKGPDGKDVNINDVLKKMPYMSEDELKKVSGDLVWIINENALAFTWFWNTGTTMVNAGQIGGVPMEDQLAKYNRNMPMPATDKDYDDVMAFWMPGILKYYIATGQVYPK</sequence>
<keyword evidence="3" id="KW-1185">Reference proteome</keyword>
<dbReference type="PROSITE" id="PS51257">
    <property type="entry name" value="PROKAR_LIPOPROTEIN"/>
    <property type="match status" value="1"/>
</dbReference>
<dbReference type="Gene3D" id="3.10.105.10">
    <property type="entry name" value="Dipeptide-binding Protein, Domain 3"/>
    <property type="match status" value="1"/>
</dbReference>
<evidence type="ECO:0000313" key="3">
    <source>
        <dbReference type="Proteomes" id="UP000184088"/>
    </source>
</evidence>
<feature type="domain" description="Solute-binding protein family 5" evidence="1">
    <location>
        <begin position="105"/>
        <end position="522"/>
    </location>
</feature>
<proteinExistence type="predicted"/>
<evidence type="ECO:0000259" key="1">
    <source>
        <dbReference type="Pfam" id="PF00496"/>
    </source>
</evidence>
<dbReference type="SUPFAM" id="SSF53850">
    <property type="entry name" value="Periplasmic binding protein-like II"/>
    <property type="match status" value="1"/>
</dbReference>
<evidence type="ECO:0000313" key="2">
    <source>
        <dbReference type="EMBL" id="SHF23340.1"/>
    </source>
</evidence>
<dbReference type="GO" id="GO:0043190">
    <property type="term" value="C:ATP-binding cassette (ABC) transporter complex"/>
    <property type="evidence" value="ECO:0007669"/>
    <property type="project" value="InterPro"/>
</dbReference>
<dbReference type="GO" id="GO:0015833">
    <property type="term" value="P:peptide transport"/>
    <property type="evidence" value="ECO:0007669"/>
    <property type="project" value="TreeGrafter"/>
</dbReference>